<dbReference type="EMBL" id="CP031043">
    <property type="protein sequence ID" value="QDZ23414.1"/>
    <property type="molecule type" value="Genomic_DNA"/>
</dbReference>
<evidence type="ECO:0000313" key="2">
    <source>
        <dbReference type="EMBL" id="QDZ23414.1"/>
    </source>
</evidence>
<dbReference type="STRING" id="1764295.A0A5B8MUI7"/>
<accession>A0A5B8MUI7</accession>
<evidence type="ECO:0000256" key="1">
    <source>
        <dbReference type="SAM" id="MobiDB-lite"/>
    </source>
</evidence>
<dbReference type="Proteomes" id="UP000316726">
    <property type="component" value="Chromosome 10"/>
</dbReference>
<organism evidence="2 3">
    <name type="scientific">Chloropicon primus</name>
    <dbReference type="NCBI Taxonomy" id="1764295"/>
    <lineage>
        <taxon>Eukaryota</taxon>
        <taxon>Viridiplantae</taxon>
        <taxon>Chlorophyta</taxon>
        <taxon>Chloropicophyceae</taxon>
        <taxon>Chloropicales</taxon>
        <taxon>Chloropicaceae</taxon>
        <taxon>Chloropicon</taxon>
    </lineage>
</organism>
<sequence length="352" mass="37617">MAAKAKTGGWPRGAPPRRQWAAGSSRRAFVTSIVGLPAFTFATRLPEAEALGLELPFKRMPDAVKFPRKTVNDVVAVSFMRSLYSSVEDLELVSMQTFQKEFWLYRQQVQGDYIAALQPLQPSVGDLTNSSYLDFISFCLFHVAAKTLAEAGASQSLISDFEDRVGSGILSRLGVGILDSSVVALPVNTEALIDFDEGGGAAPSPEAEAGSSAAPNLPPVDAALTEKLRVASASGPQALVQAWLDHLVGKGYALRASVSDLPPRVQTDLADNFIKLDGSSSFLVRVTGAATLWGTEYVEIDSSSKKYLPLATAFDAYGTKALLKSAGYGIASCKVSSDQKKDVTQVWTIRKS</sequence>
<protein>
    <submittedName>
        <fullName evidence="2">Uncharacterized protein</fullName>
    </submittedName>
</protein>
<gene>
    <name evidence="2" type="ORF">A3770_10p59320</name>
</gene>
<feature type="compositionally biased region" description="Low complexity" evidence="1">
    <location>
        <begin position="202"/>
        <end position="215"/>
    </location>
</feature>
<keyword evidence="3" id="KW-1185">Reference proteome</keyword>
<reference evidence="2 3" key="1">
    <citation type="submission" date="2018-07" db="EMBL/GenBank/DDBJ databases">
        <title>The complete nuclear genome of the prasinophyte Chloropicon primus (CCMP1205).</title>
        <authorList>
            <person name="Pombert J.-F."/>
            <person name="Otis C."/>
            <person name="Turmel M."/>
            <person name="Lemieux C."/>
        </authorList>
    </citation>
    <scope>NUCLEOTIDE SEQUENCE [LARGE SCALE GENOMIC DNA]</scope>
    <source>
        <strain evidence="2 3">CCMP1205</strain>
    </source>
</reference>
<dbReference type="AlphaFoldDB" id="A0A5B8MUI7"/>
<name>A0A5B8MUI7_9CHLO</name>
<evidence type="ECO:0000313" key="3">
    <source>
        <dbReference type="Proteomes" id="UP000316726"/>
    </source>
</evidence>
<proteinExistence type="predicted"/>
<dbReference type="OrthoDB" id="44749at2759"/>
<feature type="region of interest" description="Disordered" evidence="1">
    <location>
        <begin position="196"/>
        <end position="215"/>
    </location>
</feature>